<dbReference type="AlphaFoldDB" id="A0A9W4U3W0"/>
<dbReference type="PANTHER" id="PTHR38048">
    <property type="entry name" value="EXPRESSED PROTEIN"/>
    <property type="match status" value="1"/>
</dbReference>
<keyword evidence="4" id="KW-1185">Reference proteome</keyword>
<evidence type="ECO:0000313" key="4">
    <source>
        <dbReference type="Proteomes" id="UP001152607"/>
    </source>
</evidence>
<name>A0A9W4U3W0_9PLEO</name>
<dbReference type="Pfam" id="PF01814">
    <property type="entry name" value="Hemerythrin"/>
    <property type="match status" value="1"/>
</dbReference>
<evidence type="ECO:0000256" key="1">
    <source>
        <dbReference type="SAM" id="MobiDB-lite"/>
    </source>
</evidence>
<dbReference type="Proteomes" id="UP001152607">
    <property type="component" value="Unassembled WGS sequence"/>
</dbReference>
<reference evidence="3" key="1">
    <citation type="submission" date="2023-01" db="EMBL/GenBank/DDBJ databases">
        <authorList>
            <person name="Van Ghelder C."/>
            <person name="Rancurel C."/>
        </authorList>
    </citation>
    <scope>NUCLEOTIDE SEQUENCE</scope>
    <source>
        <strain evidence="3">CNCM I-4278</strain>
    </source>
</reference>
<dbReference type="PANTHER" id="PTHR38048:SF1">
    <property type="entry name" value="HEMERYTHRIN-LIKE DOMAIN-CONTAINING PROTEIN"/>
    <property type="match status" value="1"/>
</dbReference>
<dbReference type="Gene3D" id="1.20.120.520">
    <property type="entry name" value="nmb1532 protein domain like"/>
    <property type="match status" value="1"/>
</dbReference>
<evidence type="ECO:0000313" key="3">
    <source>
        <dbReference type="EMBL" id="CAI6277020.1"/>
    </source>
</evidence>
<accession>A0A9W4U3W0</accession>
<organism evidence="3 4">
    <name type="scientific">Periconia digitata</name>
    <dbReference type="NCBI Taxonomy" id="1303443"/>
    <lineage>
        <taxon>Eukaryota</taxon>
        <taxon>Fungi</taxon>
        <taxon>Dikarya</taxon>
        <taxon>Ascomycota</taxon>
        <taxon>Pezizomycotina</taxon>
        <taxon>Dothideomycetes</taxon>
        <taxon>Pleosporomycetidae</taxon>
        <taxon>Pleosporales</taxon>
        <taxon>Massarineae</taxon>
        <taxon>Periconiaceae</taxon>
        <taxon>Periconia</taxon>
    </lineage>
</organism>
<dbReference type="OrthoDB" id="10044044at2759"/>
<proteinExistence type="predicted"/>
<feature type="region of interest" description="Disordered" evidence="1">
    <location>
        <begin position="15"/>
        <end position="59"/>
    </location>
</feature>
<dbReference type="InterPro" id="IPR012312">
    <property type="entry name" value="Hemerythrin-like"/>
</dbReference>
<gene>
    <name evidence="3" type="ORF">PDIGIT_LOCUS1956</name>
</gene>
<evidence type="ECO:0000259" key="2">
    <source>
        <dbReference type="Pfam" id="PF01814"/>
    </source>
</evidence>
<dbReference type="InterPro" id="IPR053206">
    <property type="entry name" value="Dimeric_xanthone_biosynth"/>
</dbReference>
<protein>
    <recommendedName>
        <fullName evidence="2">Hemerythrin-like domain-containing protein</fullName>
    </recommendedName>
</protein>
<dbReference type="CDD" id="cd12108">
    <property type="entry name" value="Hr-like"/>
    <property type="match status" value="1"/>
</dbReference>
<comment type="caution">
    <text evidence="3">The sequence shown here is derived from an EMBL/GenBank/DDBJ whole genome shotgun (WGS) entry which is preliminary data.</text>
</comment>
<feature type="domain" description="Hemerythrin-like" evidence="2">
    <location>
        <begin position="71"/>
        <end position="197"/>
    </location>
</feature>
<sequence>MNSIRGLLSKRGDLVKYIRQRQPKRGGSTAAKMSTSAATAASEPQPDQKEEAPAAALPKLTPAEYQQYNHMAEIMDRYHTHFRQTWTMIYSACEANKRPSGMSIRQFMSVAERLIQGLTMHHTIEEQHVFPVLAKKMPAFRKELELLTHHKLIHEGLERLEEYLNGCKSGETEFRMGEMKNVMDSFGGTLWEHLDAEVKQLGAENMRKYWSLKEMSRMPM</sequence>
<dbReference type="EMBL" id="CAOQHR010000001">
    <property type="protein sequence ID" value="CAI6277020.1"/>
    <property type="molecule type" value="Genomic_DNA"/>
</dbReference>
<feature type="compositionally biased region" description="Low complexity" evidence="1">
    <location>
        <begin position="28"/>
        <end position="42"/>
    </location>
</feature>